<evidence type="ECO:0000313" key="2">
    <source>
        <dbReference type="Proteomes" id="UP000076962"/>
    </source>
</evidence>
<protein>
    <submittedName>
        <fullName evidence="1">Uncharacterized protein</fullName>
    </submittedName>
</protein>
<evidence type="ECO:0000313" key="1">
    <source>
        <dbReference type="EMBL" id="OAD19841.1"/>
    </source>
</evidence>
<proteinExistence type="predicted"/>
<dbReference type="Proteomes" id="UP000076962">
    <property type="component" value="Unassembled WGS sequence"/>
</dbReference>
<keyword evidence="2" id="KW-1185">Reference proteome</keyword>
<gene>
    <name evidence="1" type="ORF">THIOM_004500</name>
</gene>
<sequence length="64" mass="7457">MNHKLIAVICILQLKRMSKATMMYQPYSVPPLKVKPVMHMVTWNIWKPVAIQLLVCQLVEPQII</sequence>
<reference evidence="1 2" key="1">
    <citation type="submission" date="2016-05" db="EMBL/GenBank/DDBJ databases">
        <title>Single-cell genome of chain-forming Candidatus Thiomargarita nelsonii and comparison to other large sulfur-oxidizing bacteria.</title>
        <authorList>
            <person name="Winkel M."/>
            <person name="Salman V."/>
            <person name="Woyke T."/>
            <person name="Schulz-Vogt H."/>
            <person name="Richter M."/>
            <person name="Flood B."/>
            <person name="Bailey J."/>
            <person name="Amann R."/>
            <person name="Mussmann M."/>
        </authorList>
    </citation>
    <scope>NUCLEOTIDE SEQUENCE [LARGE SCALE GENOMIC DNA]</scope>
    <source>
        <strain evidence="1 2">THI036</strain>
    </source>
</reference>
<dbReference type="AlphaFoldDB" id="A0A176RVQ8"/>
<accession>A0A176RVQ8</accession>
<comment type="caution">
    <text evidence="1">The sequence shown here is derived from an EMBL/GenBank/DDBJ whole genome shotgun (WGS) entry which is preliminary data.</text>
</comment>
<organism evidence="1 2">
    <name type="scientific">Candidatus Thiomargarita nelsonii</name>
    <dbReference type="NCBI Taxonomy" id="1003181"/>
    <lineage>
        <taxon>Bacteria</taxon>
        <taxon>Pseudomonadati</taxon>
        <taxon>Pseudomonadota</taxon>
        <taxon>Gammaproteobacteria</taxon>
        <taxon>Thiotrichales</taxon>
        <taxon>Thiotrichaceae</taxon>
        <taxon>Thiomargarita</taxon>
    </lineage>
</organism>
<dbReference type="EMBL" id="LUTY01002645">
    <property type="protein sequence ID" value="OAD19841.1"/>
    <property type="molecule type" value="Genomic_DNA"/>
</dbReference>
<name>A0A176RVQ8_9GAMM</name>